<feature type="compositionally biased region" description="Basic and acidic residues" evidence="11">
    <location>
        <begin position="387"/>
        <end position="406"/>
    </location>
</feature>
<dbReference type="PANTHER" id="PTHR14871:SF1">
    <property type="entry name" value="DYNEIN REGULATORY COMPLEX PROTEIN 9"/>
    <property type="match status" value="1"/>
</dbReference>
<reference evidence="12" key="3">
    <citation type="submission" date="2025-09" db="UniProtKB">
        <authorList>
            <consortium name="Ensembl"/>
        </authorList>
    </citation>
    <scope>IDENTIFICATION</scope>
</reference>
<dbReference type="GO" id="GO:0036126">
    <property type="term" value="C:sperm flagellum"/>
    <property type="evidence" value="ECO:0007669"/>
    <property type="project" value="TreeGrafter"/>
</dbReference>
<feature type="coiled-coil region" evidence="10">
    <location>
        <begin position="185"/>
        <end position="273"/>
    </location>
</feature>
<dbReference type="PANTHER" id="PTHR14871">
    <property type="entry name" value="DYNEIN REGULATORY COMPLEX PROTEIN 9"/>
    <property type="match status" value="1"/>
</dbReference>
<evidence type="ECO:0000256" key="1">
    <source>
        <dbReference type="ARBA" id="ARBA00004611"/>
    </source>
</evidence>
<keyword evidence="5" id="KW-0282">Flagellum</keyword>
<evidence type="ECO:0000256" key="4">
    <source>
        <dbReference type="ARBA" id="ARBA00022490"/>
    </source>
</evidence>
<evidence type="ECO:0000256" key="6">
    <source>
        <dbReference type="ARBA" id="ARBA00023069"/>
    </source>
</evidence>
<reference evidence="12" key="1">
    <citation type="submission" date="2019-08" db="EMBL/GenBank/DDBJ databases">
        <title>Three high-quality genomes provides insights into domestication of ducks.</title>
        <authorList>
            <person name="Hou Z.C."/>
            <person name="Zhu F."/>
            <person name="Yin Z.T."/>
            <person name="Zhang F."/>
        </authorList>
    </citation>
    <scope>NUCLEOTIDE SEQUENCE [LARGE SCALE GENOMIC DNA]</scope>
</reference>
<evidence type="ECO:0000256" key="3">
    <source>
        <dbReference type="ARBA" id="ARBA00013738"/>
    </source>
</evidence>
<dbReference type="Proteomes" id="UP000694400">
    <property type="component" value="Chromosome 9"/>
</dbReference>
<comment type="similarity">
    <text evidence="2">Belongs to the DRC9 family.</text>
</comment>
<dbReference type="AlphaFoldDB" id="A0A8B9T2X0"/>
<name>A0A8B9T2X0_ANAPL</name>
<dbReference type="CDD" id="cd23766">
    <property type="entry name" value="IQCG"/>
    <property type="match status" value="1"/>
</dbReference>
<keyword evidence="8" id="KW-0966">Cell projection</keyword>
<keyword evidence="6" id="KW-0969">Cilium</keyword>
<comment type="subcellular location">
    <subcellularLocation>
        <location evidence="1">Cytoplasm</location>
        <location evidence="1">Cytoskeleton</location>
        <location evidence="1">Flagellum axoneme</location>
    </subcellularLocation>
</comment>
<reference evidence="12" key="2">
    <citation type="submission" date="2025-08" db="UniProtKB">
        <authorList>
            <consortium name="Ensembl"/>
        </authorList>
    </citation>
    <scope>IDENTIFICATION</scope>
</reference>
<keyword evidence="4" id="KW-0963">Cytoplasm</keyword>
<keyword evidence="10" id="KW-0175">Coiled coil</keyword>
<dbReference type="InterPro" id="IPR042618">
    <property type="entry name" value="IQCG"/>
</dbReference>
<feature type="coiled-coil region" evidence="10">
    <location>
        <begin position="299"/>
        <end position="360"/>
    </location>
</feature>
<protein>
    <recommendedName>
        <fullName evidence="3">Dynein regulatory complex protein 9</fullName>
    </recommendedName>
    <alternativeName>
        <fullName evidence="9">IQ domain-containing protein G</fullName>
    </alternativeName>
</protein>
<evidence type="ECO:0000256" key="5">
    <source>
        <dbReference type="ARBA" id="ARBA00022846"/>
    </source>
</evidence>
<dbReference type="Ensembl" id="ENSAPLT00020016371.1">
    <property type="protein sequence ID" value="ENSAPLP00020015191.1"/>
    <property type="gene ID" value="ENSAPLG00020011017.1"/>
</dbReference>
<organism evidence="12 13">
    <name type="scientific">Anas platyrhynchos</name>
    <name type="common">Mallard</name>
    <name type="synonym">Anas boschas</name>
    <dbReference type="NCBI Taxonomy" id="8839"/>
    <lineage>
        <taxon>Eukaryota</taxon>
        <taxon>Metazoa</taxon>
        <taxon>Chordata</taxon>
        <taxon>Craniata</taxon>
        <taxon>Vertebrata</taxon>
        <taxon>Euteleostomi</taxon>
        <taxon>Archelosauria</taxon>
        <taxon>Archosauria</taxon>
        <taxon>Dinosauria</taxon>
        <taxon>Saurischia</taxon>
        <taxon>Theropoda</taxon>
        <taxon>Coelurosauria</taxon>
        <taxon>Aves</taxon>
        <taxon>Neognathae</taxon>
        <taxon>Galloanserae</taxon>
        <taxon>Anseriformes</taxon>
        <taxon>Anatidae</taxon>
        <taxon>Anatinae</taxon>
        <taxon>Anas</taxon>
    </lineage>
</organism>
<evidence type="ECO:0000313" key="13">
    <source>
        <dbReference type="Proteomes" id="UP000694400"/>
    </source>
</evidence>
<sequence length="406" mass="47234">FDFQSLEVVTIPPEEFGIIKMIRLHKVWFFFFSFYKALLFTAVLENCVDQLSILGCIMPVPYEGKTDISCVCASCPLSFKKLTSARQGGGETVTSKPLKSTEHKQQLGNSVDLKRAHHISNKAMKHSALPADTLRKIQADRQYASDVITATMKEMQESGTFNSLIEANGRENAKKNKFHDTLIREEEGKKEIKSLQKQLQDVKKETETELQNRDNTILYLKEELQELKAKTDMEKCYVKKHTDLQVHQTQKKCSNAENGLNKEIEDLKKETDEEIRVHVETENFLRQYYKVEEKLEYWVDKYENDTDAKDAELEALKESKANNLEMLQRFASEETIIADRAEKEAKRRKLERDALELKSILKLQAWWRGTMVRRYLGPYQNLKKNREKQLSKQTNKKEKPGAKKKK</sequence>
<dbReference type="InterPro" id="IPR000048">
    <property type="entry name" value="IQ_motif_EF-hand-BS"/>
</dbReference>
<feature type="region of interest" description="Disordered" evidence="11">
    <location>
        <begin position="87"/>
        <end position="110"/>
    </location>
</feature>
<evidence type="ECO:0000256" key="10">
    <source>
        <dbReference type="SAM" id="Coils"/>
    </source>
</evidence>
<dbReference type="PROSITE" id="PS50096">
    <property type="entry name" value="IQ"/>
    <property type="match status" value="1"/>
</dbReference>
<accession>A0A8B9T2X0</accession>
<dbReference type="GO" id="GO:0005737">
    <property type="term" value="C:cytoplasm"/>
    <property type="evidence" value="ECO:0007669"/>
    <property type="project" value="TreeGrafter"/>
</dbReference>
<evidence type="ECO:0000256" key="8">
    <source>
        <dbReference type="ARBA" id="ARBA00023273"/>
    </source>
</evidence>
<proteinExistence type="inferred from homology"/>
<feature type="region of interest" description="Disordered" evidence="11">
    <location>
        <begin position="383"/>
        <end position="406"/>
    </location>
</feature>
<evidence type="ECO:0000256" key="9">
    <source>
        <dbReference type="ARBA" id="ARBA00032183"/>
    </source>
</evidence>
<evidence type="ECO:0000256" key="7">
    <source>
        <dbReference type="ARBA" id="ARBA00023212"/>
    </source>
</evidence>
<evidence type="ECO:0000313" key="12">
    <source>
        <dbReference type="Ensembl" id="ENSAPLP00020015191.1"/>
    </source>
</evidence>
<dbReference type="Pfam" id="PF00612">
    <property type="entry name" value="IQ"/>
    <property type="match status" value="1"/>
</dbReference>
<dbReference type="GO" id="GO:0007288">
    <property type="term" value="P:sperm axoneme assembly"/>
    <property type="evidence" value="ECO:0007669"/>
    <property type="project" value="TreeGrafter"/>
</dbReference>
<evidence type="ECO:0000256" key="2">
    <source>
        <dbReference type="ARBA" id="ARBA00008222"/>
    </source>
</evidence>
<keyword evidence="7" id="KW-0206">Cytoskeleton</keyword>
<evidence type="ECO:0000256" key="11">
    <source>
        <dbReference type="SAM" id="MobiDB-lite"/>
    </source>
</evidence>